<keyword evidence="12" id="KW-1185">Reference proteome</keyword>
<keyword evidence="9" id="KW-1035">Host cytoplasm</keyword>
<evidence type="ECO:0000256" key="4">
    <source>
        <dbReference type="ARBA" id="ARBA00010934"/>
    </source>
</evidence>
<dbReference type="GO" id="GO:0030430">
    <property type="term" value="C:host cell cytoplasm"/>
    <property type="evidence" value="ECO:0007669"/>
    <property type="project" value="UniProtKB-SubCell"/>
</dbReference>
<evidence type="ECO:0000313" key="11">
    <source>
        <dbReference type="EMBL" id="QBM10879.1"/>
    </source>
</evidence>
<name>A0AAF1D206_9ALPH</name>
<comment type="subunit">
    <text evidence="5">Interacts (via C-terminus) with UL16.</text>
</comment>
<dbReference type="InterPro" id="IPR004936">
    <property type="entry name" value="Herpes_UL21"/>
</dbReference>
<keyword evidence="6" id="KW-1048">Host nucleus</keyword>
<accession>A0AAF1D206</accession>
<keyword evidence="7" id="KW-0920">Virion tegument</keyword>
<gene>
    <name evidence="11" type="primary">UL21</name>
</gene>
<dbReference type="GeneID" id="80536920"/>
<organism evidence="11 12">
    <name type="scientific">Caprine alphaherpesvirus 1</name>
    <dbReference type="NCBI Taxonomy" id="39944"/>
    <lineage>
        <taxon>Viruses</taxon>
        <taxon>Duplodnaviria</taxon>
        <taxon>Heunggongvirae</taxon>
        <taxon>Peploviricota</taxon>
        <taxon>Herviviricetes</taxon>
        <taxon>Herpesvirales</taxon>
        <taxon>Orthoherpesviridae</taxon>
        <taxon>Alphaherpesvirinae</taxon>
        <taxon>Varicellovirus</taxon>
        <taxon>Varicellovirus caprinealpha1</taxon>
    </lineage>
</organism>
<dbReference type="Pfam" id="PF03252">
    <property type="entry name" value="Herpes_UL21"/>
    <property type="match status" value="1"/>
</dbReference>
<evidence type="ECO:0000256" key="10">
    <source>
        <dbReference type="SAM" id="MobiDB-lite"/>
    </source>
</evidence>
<evidence type="ECO:0000256" key="9">
    <source>
        <dbReference type="ARBA" id="ARBA00023200"/>
    </source>
</evidence>
<dbReference type="RefSeq" id="YP_010798671.1">
    <property type="nucleotide sequence ID" value="NC_076509.1"/>
</dbReference>
<dbReference type="EMBL" id="MG989243">
    <property type="protein sequence ID" value="QBM10879.1"/>
    <property type="molecule type" value="Genomic_DNA"/>
</dbReference>
<evidence type="ECO:0000313" key="12">
    <source>
        <dbReference type="Proteomes" id="UP000828786"/>
    </source>
</evidence>
<sequence length="549" mass="57144">MELAYARVVAHGGASFYVSPSGEAAYLVYAGTVVSVARDGGEVVQFGLELRGPGRGDSAVASYVAAELARAEPERLDGDGRGGEGVFVDALARLRGRGAAAAADLCGRFDVPVDDPYLAECFVSLGVAAGLVLTTGYHDAERRVLHLFDAPAIANALSGFAYTPNRACFALVQACLPRPPSAVRPLLGGLFARVAAEAGGDAGAAEAGAAPANNVIVTTARALGVRRVGAPVGGGRAAALSNFVQVRLIPRTYNAWAMEPPPSQGDALSRLCAVVRCADAIVLKSDHWAGIDETLNEARGDLVRATTALFGPRGRRGFVGESVADYGFSFCQRFALCQFLLARWGLASCYGALEHLAASYAANYPHRAGAPLDEGTVADAANDVLRELCVLGQFAEALARADLGEPPRAEAESDGAGDEDEDGAGASARALELEADAVLRVASRHTRRRIAETGSAEELRRVTDHIRALLAHLYARGDLQGLARMLSSALRTASPYVTLMEVELLSAFDRVPACQRGVRYLAALADTRLAAANIAPPEGSGSEGGGDSD</sequence>
<evidence type="ECO:0000256" key="8">
    <source>
        <dbReference type="ARBA" id="ARBA00022844"/>
    </source>
</evidence>
<comment type="subcellular location">
    <subcellularLocation>
        <location evidence="2">Host cytoplasm</location>
    </subcellularLocation>
    <subcellularLocation>
        <location evidence="1">Host nucleus</location>
    </subcellularLocation>
    <subcellularLocation>
        <location evidence="3">Virion tegument</location>
    </subcellularLocation>
</comment>
<feature type="compositionally biased region" description="Acidic residues" evidence="10">
    <location>
        <begin position="412"/>
        <end position="423"/>
    </location>
</feature>
<evidence type="ECO:0000256" key="6">
    <source>
        <dbReference type="ARBA" id="ARBA00022562"/>
    </source>
</evidence>
<feature type="region of interest" description="Disordered" evidence="10">
    <location>
        <begin position="405"/>
        <end position="425"/>
    </location>
</feature>
<proteinExistence type="inferred from homology"/>
<reference evidence="11 12" key="1">
    <citation type="submission" date="2018-02" db="EMBL/GenBank/DDBJ databases">
        <title>A novel caprine herpesvirus isolated from goats in China.</title>
        <authorList>
            <person name="Hao F."/>
            <person name="Mao L."/>
            <person name="Li W."/>
        </authorList>
    </citation>
    <scope>NUCLEOTIDE SEQUENCE [LARGE SCALE GENOMIC DNA]</scope>
    <source>
        <strain evidence="11 12">JSHA1405</strain>
    </source>
</reference>
<evidence type="ECO:0000256" key="2">
    <source>
        <dbReference type="ARBA" id="ARBA00004192"/>
    </source>
</evidence>
<comment type="similarity">
    <text evidence="4">Belongs to the alphaherpesvirinae UL21 protein family.</text>
</comment>
<keyword evidence="8" id="KW-0946">Virion</keyword>
<dbReference type="KEGG" id="vg:80536920"/>
<protein>
    <submittedName>
        <fullName evidence="11">Tegument protein UL21</fullName>
    </submittedName>
</protein>
<evidence type="ECO:0000256" key="1">
    <source>
        <dbReference type="ARBA" id="ARBA00004147"/>
    </source>
</evidence>
<dbReference type="GO" id="GO:0042025">
    <property type="term" value="C:host cell nucleus"/>
    <property type="evidence" value="ECO:0007669"/>
    <property type="project" value="UniProtKB-SubCell"/>
</dbReference>
<dbReference type="GO" id="GO:0019033">
    <property type="term" value="C:viral tegument"/>
    <property type="evidence" value="ECO:0007669"/>
    <property type="project" value="UniProtKB-SubCell"/>
</dbReference>
<dbReference type="Proteomes" id="UP000828786">
    <property type="component" value="Segment"/>
</dbReference>
<evidence type="ECO:0000256" key="3">
    <source>
        <dbReference type="ARBA" id="ARBA00004535"/>
    </source>
</evidence>
<evidence type="ECO:0000256" key="5">
    <source>
        <dbReference type="ARBA" id="ARBA00011688"/>
    </source>
</evidence>
<evidence type="ECO:0000256" key="7">
    <source>
        <dbReference type="ARBA" id="ARBA00022580"/>
    </source>
</evidence>